<accession>A0AAV4IUW4</accession>
<dbReference type="EMBL" id="BMAT01009771">
    <property type="protein sequence ID" value="GFS13445.1"/>
    <property type="molecule type" value="Genomic_DNA"/>
</dbReference>
<organism evidence="1 2">
    <name type="scientific">Elysia marginata</name>
    <dbReference type="NCBI Taxonomy" id="1093978"/>
    <lineage>
        <taxon>Eukaryota</taxon>
        <taxon>Metazoa</taxon>
        <taxon>Spiralia</taxon>
        <taxon>Lophotrochozoa</taxon>
        <taxon>Mollusca</taxon>
        <taxon>Gastropoda</taxon>
        <taxon>Heterobranchia</taxon>
        <taxon>Euthyneura</taxon>
        <taxon>Panpulmonata</taxon>
        <taxon>Sacoglossa</taxon>
        <taxon>Placobranchoidea</taxon>
        <taxon>Plakobranchidae</taxon>
        <taxon>Elysia</taxon>
    </lineage>
</organism>
<evidence type="ECO:0000313" key="2">
    <source>
        <dbReference type="Proteomes" id="UP000762676"/>
    </source>
</evidence>
<keyword evidence="2" id="KW-1185">Reference proteome</keyword>
<reference evidence="1 2" key="1">
    <citation type="journal article" date="2021" name="Elife">
        <title>Chloroplast acquisition without the gene transfer in kleptoplastic sea slugs, Plakobranchus ocellatus.</title>
        <authorList>
            <person name="Maeda T."/>
            <person name="Takahashi S."/>
            <person name="Yoshida T."/>
            <person name="Shimamura S."/>
            <person name="Takaki Y."/>
            <person name="Nagai Y."/>
            <person name="Toyoda A."/>
            <person name="Suzuki Y."/>
            <person name="Arimoto A."/>
            <person name="Ishii H."/>
            <person name="Satoh N."/>
            <person name="Nishiyama T."/>
            <person name="Hasebe M."/>
            <person name="Maruyama T."/>
            <person name="Minagawa J."/>
            <person name="Obokata J."/>
            <person name="Shigenobu S."/>
        </authorList>
    </citation>
    <scope>NUCLEOTIDE SEQUENCE [LARGE SCALE GENOMIC DNA]</scope>
</reference>
<sequence>MTFYRYRAERGKKKLGKDNINMRWPSGKTLTQRSGSAWFDPRQSQTKDFKLRGVGARRSGLQIRLYLLLLQHKNMYTRISIGEGPRPVDDLEVFNPDLFVRSTGGDRGGDVSLGFWSTDSQSDCDTGHTRHHKTIPVTAKTTRDF</sequence>
<comment type="caution">
    <text evidence="1">The sequence shown here is derived from an EMBL/GenBank/DDBJ whole genome shotgun (WGS) entry which is preliminary data.</text>
</comment>
<proteinExistence type="predicted"/>
<dbReference type="AlphaFoldDB" id="A0AAV4IUW4"/>
<dbReference type="Proteomes" id="UP000762676">
    <property type="component" value="Unassembled WGS sequence"/>
</dbReference>
<name>A0AAV4IUW4_9GAST</name>
<gene>
    <name evidence="1" type="ORF">ElyMa_004884500</name>
</gene>
<protein>
    <submittedName>
        <fullName evidence="1">Uncharacterized protein</fullName>
    </submittedName>
</protein>
<evidence type="ECO:0000313" key="1">
    <source>
        <dbReference type="EMBL" id="GFS13445.1"/>
    </source>
</evidence>